<dbReference type="EMBL" id="JABEZW010000013">
    <property type="protein sequence ID" value="MBA0783373.1"/>
    <property type="molecule type" value="Genomic_DNA"/>
</dbReference>
<keyword evidence="5" id="KW-0539">Nucleus</keyword>
<evidence type="ECO:0000256" key="2">
    <source>
        <dbReference type="ARBA" id="ARBA00023015"/>
    </source>
</evidence>
<organism evidence="6 8">
    <name type="scientific">Gossypium trilobum</name>
    <dbReference type="NCBI Taxonomy" id="34281"/>
    <lineage>
        <taxon>Eukaryota</taxon>
        <taxon>Viridiplantae</taxon>
        <taxon>Streptophyta</taxon>
        <taxon>Embryophyta</taxon>
        <taxon>Tracheophyta</taxon>
        <taxon>Spermatophyta</taxon>
        <taxon>Magnoliopsida</taxon>
        <taxon>eudicotyledons</taxon>
        <taxon>Gunneridae</taxon>
        <taxon>Pentapetalae</taxon>
        <taxon>rosids</taxon>
        <taxon>malvids</taxon>
        <taxon>Malvales</taxon>
        <taxon>Malvaceae</taxon>
        <taxon>Malvoideae</taxon>
        <taxon>Gossypium</taxon>
    </lineage>
</organism>
<dbReference type="Proteomes" id="UP000593568">
    <property type="component" value="Unassembled WGS sequence"/>
</dbReference>
<dbReference type="GO" id="GO:0046983">
    <property type="term" value="F:protein dimerization activity"/>
    <property type="evidence" value="ECO:0007669"/>
    <property type="project" value="InterPro"/>
</dbReference>
<evidence type="ECO:0008006" key="9">
    <source>
        <dbReference type="Google" id="ProtNLM"/>
    </source>
</evidence>
<reference evidence="6" key="2">
    <citation type="submission" date="2020-04" db="EMBL/GenBank/DDBJ databases">
        <authorList>
            <person name="Grover C.E."/>
            <person name="Arick M.A. II"/>
            <person name="Thrash A."/>
            <person name="Conover J.L."/>
            <person name="Sanders W.S."/>
            <person name="Peterson D.G."/>
            <person name="Scheffler J.A."/>
            <person name="Scheffler B.E."/>
            <person name="Wendel J.F."/>
        </authorList>
    </citation>
    <scope>NUCLEOTIDE SEQUENCE</scope>
    <source>
        <strain evidence="6">8</strain>
        <tissue evidence="6">Leaf</tissue>
    </source>
</reference>
<evidence type="ECO:0000256" key="3">
    <source>
        <dbReference type="ARBA" id="ARBA00023125"/>
    </source>
</evidence>
<keyword evidence="4" id="KW-0804">Transcription</keyword>
<dbReference type="InterPro" id="IPR045843">
    <property type="entry name" value="IND-like"/>
</dbReference>
<keyword evidence="3" id="KW-0238">DNA-binding</keyword>
<dbReference type="EMBL" id="JABEZW010000004">
    <property type="protein sequence ID" value="MBA0763477.1"/>
    <property type="molecule type" value="Genomic_DNA"/>
</dbReference>
<dbReference type="InterPro" id="IPR036638">
    <property type="entry name" value="HLH_DNA-bd_sf"/>
</dbReference>
<comment type="caution">
    <text evidence="6">The sequence shown here is derived from an EMBL/GenBank/DDBJ whole genome shotgun (WGS) entry which is preliminary data.</text>
</comment>
<dbReference type="GO" id="GO:0000978">
    <property type="term" value="F:RNA polymerase II cis-regulatory region sequence-specific DNA binding"/>
    <property type="evidence" value="ECO:0007669"/>
    <property type="project" value="TreeGrafter"/>
</dbReference>
<evidence type="ECO:0000313" key="7">
    <source>
        <dbReference type="EMBL" id="MBA0783373.1"/>
    </source>
</evidence>
<evidence type="ECO:0000256" key="4">
    <source>
        <dbReference type="ARBA" id="ARBA00023163"/>
    </source>
</evidence>
<comment type="subcellular location">
    <subcellularLocation>
        <location evidence="1">Nucleus</location>
    </subcellularLocation>
</comment>
<accession>A0A7J9DRW9</accession>
<dbReference type="SUPFAM" id="SSF47459">
    <property type="entry name" value="HLH, helix-loop-helix DNA-binding domain"/>
    <property type="match status" value="1"/>
</dbReference>
<dbReference type="GO" id="GO:0000981">
    <property type="term" value="F:DNA-binding transcription factor activity, RNA polymerase II-specific"/>
    <property type="evidence" value="ECO:0007669"/>
    <property type="project" value="TreeGrafter"/>
</dbReference>
<dbReference type="PANTHER" id="PTHR16223:SF51">
    <property type="entry name" value="TRANSCRIPTION FACTOR BHLH117-RELATED"/>
    <property type="match status" value="1"/>
</dbReference>
<name>A0A7J9DRW9_9ROSI</name>
<keyword evidence="8" id="KW-1185">Reference proteome</keyword>
<dbReference type="AlphaFoldDB" id="A0A7J9DRW9"/>
<dbReference type="PANTHER" id="PTHR16223">
    <property type="entry name" value="TRANSCRIPTION FACTOR BHLH83-RELATED"/>
    <property type="match status" value="1"/>
</dbReference>
<keyword evidence="2" id="KW-0805">Transcription regulation</keyword>
<evidence type="ECO:0000313" key="6">
    <source>
        <dbReference type="EMBL" id="MBA0763477.1"/>
    </source>
</evidence>
<proteinExistence type="predicted"/>
<evidence type="ECO:0000313" key="8">
    <source>
        <dbReference type="Proteomes" id="UP000593568"/>
    </source>
</evidence>
<evidence type="ECO:0000256" key="1">
    <source>
        <dbReference type="ARBA" id="ARBA00004123"/>
    </source>
</evidence>
<gene>
    <name evidence="7" type="ORF">Gotri_001100</name>
    <name evidence="6" type="ORF">Gotri_012912</name>
</gene>
<protein>
    <recommendedName>
        <fullName evidence="9">BHLH domain-containing protein</fullName>
    </recommendedName>
</protein>
<evidence type="ECO:0000256" key="5">
    <source>
        <dbReference type="ARBA" id="ARBA00023242"/>
    </source>
</evidence>
<sequence length="68" mass="8028">MEKLLEDSVPCRVRAKRGCATHPRSIAERVQRTQISDRIRKLQELIPNMDKVGYILRSILIEKFKFNM</sequence>
<dbReference type="GO" id="GO:0005634">
    <property type="term" value="C:nucleus"/>
    <property type="evidence" value="ECO:0007669"/>
    <property type="project" value="UniProtKB-SubCell"/>
</dbReference>
<reference evidence="6 8" key="1">
    <citation type="journal article" date="2019" name="Genome Biol. Evol.">
        <title>Insights into the evolution of the New World diploid cottons (Gossypium, subgenus Houzingenia) based on genome sequencing.</title>
        <authorList>
            <person name="Grover C.E."/>
            <person name="Arick M.A. 2nd"/>
            <person name="Thrash A."/>
            <person name="Conover J.L."/>
            <person name="Sanders W.S."/>
            <person name="Peterson D.G."/>
            <person name="Frelichowski J.E."/>
            <person name="Scheffler J.A."/>
            <person name="Scheffler B.E."/>
            <person name="Wendel J.F."/>
        </authorList>
    </citation>
    <scope>NUCLEOTIDE SEQUENCE [LARGE SCALE GENOMIC DNA]</scope>
    <source>
        <strain evidence="6">8</strain>
        <tissue evidence="6">Leaf</tissue>
    </source>
</reference>